<dbReference type="GO" id="GO:0005524">
    <property type="term" value="F:ATP binding"/>
    <property type="evidence" value="ECO:0007669"/>
    <property type="project" value="UniProtKB-UniRule"/>
</dbReference>
<keyword evidence="5 7" id="KW-0418">Kinase</keyword>
<dbReference type="EC" id="2.7.1.24" evidence="5 6"/>
<evidence type="ECO:0000313" key="7">
    <source>
        <dbReference type="EMBL" id="QIZ10144.1"/>
    </source>
</evidence>
<evidence type="ECO:0000256" key="5">
    <source>
        <dbReference type="HAMAP-Rule" id="MF_00376"/>
    </source>
</evidence>
<dbReference type="EMBL" id="CP051128">
    <property type="protein sequence ID" value="QIZ10144.1"/>
    <property type="molecule type" value="Genomic_DNA"/>
</dbReference>
<reference evidence="7 8" key="2">
    <citation type="submission" date="2020-04" db="EMBL/GenBank/DDBJ databases">
        <authorList>
            <person name="Fomenkov A."/>
            <person name="Anton B.P."/>
            <person name="Roberts R.J."/>
        </authorList>
    </citation>
    <scope>NUCLEOTIDE SEQUENCE [LARGE SCALE GENOMIC DNA]</scope>
    <source>
        <strain evidence="7 8">S2</strain>
    </source>
</reference>
<dbReference type="GO" id="GO:0005737">
    <property type="term" value="C:cytoplasm"/>
    <property type="evidence" value="ECO:0007669"/>
    <property type="project" value="UniProtKB-SubCell"/>
</dbReference>
<evidence type="ECO:0000313" key="8">
    <source>
        <dbReference type="Proteomes" id="UP000501868"/>
    </source>
</evidence>
<dbReference type="PANTHER" id="PTHR10695:SF46">
    <property type="entry name" value="BIFUNCTIONAL COENZYME A SYNTHASE-RELATED"/>
    <property type="match status" value="1"/>
</dbReference>
<sequence>MSLVIGLTGGIASGKSTVSNFFKEMEITVVDADIESRLAVMKGESAYFKIIEEFGRDILLEDGEIDRQKLGAIIFHHAEKRQILNEIVHPEVRKRMRDQVDQSIKNSEEVVVLDIPLLFESKLTYMVDKTLLVYVDDETQLKRLIERNSLSVGDAEARIRSQMPLSEKIKLADAVIDNNGSIADTKKQLLEILAQFGIDINNLK</sequence>
<dbReference type="Pfam" id="PF01121">
    <property type="entry name" value="CoaE"/>
    <property type="match status" value="1"/>
</dbReference>
<dbReference type="InterPro" id="IPR027417">
    <property type="entry name" value="P-loop_NTPase"/>
</dbReference>
<comment type="pathway">
    <text evidence="5">Cofactor biosynthesis; coenzyme A biosynthesis; CoA from (R)-pantothenate: step 5/5.</text>
</comment>
<keyword evidence="4 5" id="KW-0173">Coenzyme A biosynthesis</keyword>
<dbReference type="CDD" id="cd02022">
    <property type="entry name" value="DPCK"/>
    <property type="match status" value="1"/>
</dbReference>
<dbReference type="PROSITE" id="PS51219">
    <property type="entry name" value="DPCK"/>
    <property type="match status" value="1"/>
</dbReference>
<keyword evidence="2 5" id="KW-0547">Nucleotide-binding</keyword>
<protein>
    <recommendedName>
        <fullName evidence="5 6">Dephospho-CoA kinase</fullName>
        <ecNumber evidence="5 6">2.7.1.24</ecNumber>
    </recommendedName>
    <alternativeName>
        <fullName evidence="5">Dephosphocoenzyme A kinase</fullName>
    </alternativeName>
</protein>
<name>A0A6H1P950_PRIMG</name>
<evidence type="ECO:0000256" key="6">
    <source>
        <dbReference type="NCBIfam" id="TIGR00152"/>
    </source>
</evidence>
<dbReference type="SUPFAM" id="SSF52540">
    <property type="entry name" value="P-loop containing nucleoside triphosphate hydrolases"/>
    <property type="match status" value="1"/>
</dbReference>
<dbReference type="UniPathway" id="UPA00241">
    <property type="reaction ID" value="UER00356"/>
</dbReference>
<dbReference type="NCBIfam" id="TIGR00152">
    <property type="entry name" value="dephospho-CoA kinase"/>
    <property type="match status" value="1"/>
</dbReference>
<evidence type="ECO:0000256" key="1">
    <source>
        <dbReference type="ARBA" id="ARBA00009018"/>
    </source>
</evidence>
<evidence type="ECO:0000256" key="3">
    <source>
        <dbReference type="ARBA" id="ARBA00022840"/>
    </source>
</evidence>
<comment type="function">
    <text evidence="5">Catalyzes the phosphorylation of the 3'-hydroxyl group of dephosphocoenzyme A to form coenzyme A.</text>
</comment>
<dbReference type="GO" id="GO:0004140">
    <property type="term" value="F:dephospho-CoA kinase activity"/>
    <property type="evidence" value="ECO:0007669"/>
    <property type="project" value="UniProtKB-UniRule"/>
</dbReference>
<dbReference type="Gene3D" id="3.40.50.300">
    <property type="entry name" value="P-loop containing nucleotide triphosphate hydrolases"/>
    <property type="match status" value="1"/>
</dbReference>
<keyword evidence="3 5" id="KW-0067">ATP-binding</keyword>
<dbReference type="AlphaFoldDB" id="A0A6H1P950"/>
<evidence type="ECO:0000256" key="2">
    <source>
        <dbReference type="ARBA" id="ARBA00022741"/>
    </source>
</evidence>
<proteinExistence type="inferred from homology"/>
<comment type="similarity">
    <text evidence="1 5">Belongs to the CoaE family.</text>
</comment>
<keyword evidence="5 7" id="KW-0808">Transferase</keyword>
<dbReference type="InterPro" id="IPR001977">
    <property type="entry name" value="Depp_CoAkinase"/>
</dbReference>
<evidence type="ECO:0000256" key="4">
    <source>
        <dbReference type="ARBA" id="ARBA00022993"/>
    </source>
</evidence>
<gene>
    <name evidence="5" type="primary">coaE</name>
    <name evidence="7" type="ORF">HFZ78_28350</name>
</gene>
<dbReference type="Proteomes" id="UP000501868">
    <property type="component" value="Chromosome"/>
</dbReference>
<feature type="binding site" evidence="5">
    <location>
        <begin position="12"/>
        <end position="17"/>
    </location>
    <ligand>
        <name>ATP</name>
        <dbReference type="ChEBI" id="CHEBI:30616"/>
    </ligand>
</feature>
<reference evidence="7 8" key="1">
    <citation type="submission" date="2020-04" db="EMBL/GenBank/DDBJ databases">
        <title>Genome-Wide Identification of 5-Methylcytosine Sites in Bacterial Genomes By High-Throughput Sequencing of MspJI Restriction Fragments.</title>
        <authorList>
            <person name="Wu V."/>
        </authorList>
    </citation>
    <scope>NUCLEOTIDE SEQUENCE [LARGE SCALE GENOMIC DNA]</scope>
    <source>
        <strain evidence="7 8">S2</strain>
    </source>
</reference>
<dbReference type="FunFam" id="3.40.50.300:FF:000485">
    <property type="entry name" value="Dephospho-CoA kinase CAB5"/>
    <property type="match status" value="1"/>
</dbReference>
<dbReference type="HAMAP" id="MF_00376">
    <property type="entry name" value="Dephospho_CoA_kinase"/>
    <property type="match status" value="1"/>
</dbReference>
<comment type="catalytic activity">
    <reaction evidence="5">
        <text>3'-dephospho-CoA + ATP = ADP + CoA + H(+)</text>
        <dbReference type="Rhea" id="RHEA:18245"/>
        <dbReference type="ChEBI" id="CHEBI:15378"/>
        <dbReference type="ChEBI" id="CHEBI:30616"/>
        <dbReference type="ChEBI" id="CHEBI:57287"/>
        <dbReference type="ChEBI" id="CHEBI:57328"/>
        <dbReference type="ChEBI" id="CHEBI:456216"/>
        <dbReference type="EC" id="2.7.1.24"/>
    </reaction>
</comment>
<accession>A0A6H1P950</accession>
<dbReference type="GO" id="GO:0015937">
    <property type="term" value="P:coenzyme A biosynthetic process"/>
    <property type="evidence" value="ECO:0007669"/>
    <property type="project" value="UniProtKB-UniRule"/>
</dbReference>
<keyword evidence="5" id="KW-0963">Cytoplasm</keyword>
<comment type="subcellular location">
    <subcellularLocation>
        <location evidence="5">Cytoplasm</location>
    </subcellularLocation>
</comment>
<organism evidence="7 8">
    <name type="scientific">Priestia megaterium</name>
    <name type="common">Bacillus megaterium</name>
    <dbReference type="NCBI Taxonomy" id="1404"/>
    <lineage>
        <taxon>Bacteria</taxon>
        <taxon>Bacillati</taxon>
        <taxon>Bacillota</taxon>
        <taxon>Bacilli</taxon>
        <taxon>Bacillales</taxon>
        <taxon>Bacillaceae</taxon>
        <taxon>Priestia</taxon>
    </lineage>
</organism>
<dbReference type="PANTHER" id="PTHR10695">
    <property type="entry name" value="DEPHOSPHO-COA KINASE-RELATED"/>
    <property type="match status" value="1"/>
</dbReference>